<accession>A0A356LAH8</accession>
<comment type="caution">
    <text evidence="1">The sequence shown here is derived from an EMBL/GenBank/DDBJ whole genome shotgun (WGS) entry which is preliminary data.</text>
</comment>
<proteinExistence type="predicted"/>
<sequence length="74" mass="8208">MYKLNEHGRESISTFLDAVAKPGTARDAFMVRAEQIANESFAVDQNAIMDIQGPDTQSGDAESMQLLKSWFDLV</sequence>
<dbReference type="EMBL" id="DOEK01000003">
    <property type="protein sequence ID" value="HBP27829.1"/>
    <property type="molecule type" value="Genomic_DNA"/>
</dbReference>
<reference evidence="1 2" key="1">
    <citation type="journal article" date="2018" name="Nat. Biotechnol.">
        <title>A standardized bacterial taxonomy based on genome phylogeny substantially revises the tree of life.</title>
        <authorList>
            <person name="Parks D.H."/>
            <person name="Chuvochina M."/>
            <person name="Waite D.W."/>
            <person name="Rinke C."/>
            <person name="Skarshewski A."/>
            <person name="Chaumeil P.A."/>
            <person name="Hugenholtz P."/>
        </authorList>
    </citation>
    <scope>NUCLEOTIDE SEQUENCE [LARGE SCALE GENOMIC DNA]</scope>
    <source>
        <strain evidence="1">UBA10707</strain>
    </source>
</reference>
<organism evidence="1 2">
    <name type="scientific">Advenella kashmirensis</name>
    <dbReference type="NCBI Taxonomy" id="310575"/>
    <lineage>
        <taxon>Bacteria</taxon>
        <taxon>Pseudomonadati</taxon>
        <taxon>Pseudomonadota</taxon>
        <taxon>Betaproteobacteria</taxon>
        <taxon>Burkholderiales</taxon>
        <taxon>Alcaligenaceae</taxon>
    </lineage>
</organism>
<name>A0A356LAH8_9BURK</name>
<dbReference type="Proteomes" id="UP000264036">
    <property type="component" value="Unassembled WGS sequence"/>
</dbReference>
<protein>
    <submittedName>
        <fullName evidence="1">Uncharacterized protein</fullName>
    </submittedName>
</protein>
<evidence type="ECO:0000313" key="1">
    <source>
        <dbReference type="EMBL" id="HBP27829.1"/>
    </source>
</evidence>
<gene>
    <name evidence="1" type="ORF">DD666_00245</name>
</gene>
<evidence type="ECO:0000313" key="2">
    <source>
        <dbReference type="Proteomes" id="UP000264036"/>
    </source>
</evidence>
<dbReference type="AlphaFoldDB" id="A0A356LAH8"/>